<dbReference type="InterPro" id="IPR012902">
    <property type="entry name" value="N_methyl_site"/>
</dbReference>
<dbReference type="RefSeq" id="WP_207397259.1">
    <property type="nucleotide sequence ID" value="NZ_JABRWO010000008.1"/>
</dbReference>
<dbReference type="NCBIfam" id="TIGR02532">
    <property type="entry name" value="IV_pilin_GFxxxE"/>
    <property type="match status" value="1"/>
</dbReference>
<dbReference type="PANTHER" id="PTHR30093:SF2">
    <property type="entry name" value="TYPE II SECRETION SYSTEM PROTEIN H"/>
    <property type="match status" value="1"/>
</dbReference>
<dbReference type="PANTHER" id="PTHR30093">
    <property type="entry name" value="GENERAL SECRETION PATHWAY PROTEIN G"/>
    <property type="match status" value="1"/>
</dbReference>
<organism evidence="3 4">
    <name type="scientific">Bremerella alba</name>
    <dbReference type="NCBI Taxonomy" id="980252"/>
    <lineage>
        <taxon>Bacteria</taxon>
        <taxon>Pseudomonadati</taxon>
        <taxon>Planctomycetota</taxon>
        <taxon>Planctomycetia</taxon>
        <taxon>Pirellulales</taxon>
        <taxon>Pirellulaceae</taxon>
        <taxon>Bremerella</taxon>
    </lineage>
</organism>
<dbReference type="InterPro" id="IPR027558">
    <property type="entry name" value="Pre_pil_HX9DG_C"/>
</dbReference>
<protein>
    <recommendedName>
        <fullName evidence="2">DUF1559 domain-containing protein</fullName>
    </recommendedName>
</protein>
<dbReference type="Proteomes" id="UP000551616">
    <property type="component" value="Unassembled WGS sequence"/>
</dbReference>
<dbReference type="Pfam" id="PF07963">
    <property type="entry name" value="N_methyl"/>
    <property type="match status" value="1"/>
</dbReference>
<evidence type="ECO:0000256" key="1">
    <source>
        <dbReference type="SAM" id="Phobius"/>
    </source>
</evidence>
<dbReference type="Pfam" id="PF07596">
    <property type="entry name" value="SBP_bac_10"/>
    <property type="match status" value="1"/>
</dbReference>
<proteinExistence type="predicted"/>
<dbReference type="AlphaFoldDB" id="A0A7V8V6L3"/>
<dbReference type="Gene3D" id="3.30.700.10">
    <property type="entry name" value="Glycoprotein, Type 4 Pilin"/>
    <property type="match status" value="1"/>
</dbReference>
<accession>A0A7V8V6L3</accession>
<dbReference type="InterPro" id="IPR011453">
    <property type="entry name" value="DUF1559"/>
</dbReference>
<feature type="transmembrane region" description="Helical" evidence="1">
    <location>
        <begin position="12"/>
        <end position="34"/>
    </location>
</feature>
<dbReference type="EMBL" id="JABRWO010000008">
    <property type="protein sequence ID" value="MBA2115830.1"/>
    <property type="molecule type" value="Genomic_DNA"/>
</dbReference>
<dbReference type="InterPro" id="IPR045584">
    <property type="entry name" value="Pilin-like"/>
</dbReference>
<comment type="caution">
    <text evidence="3">The sequence shown here is derived from an EMBL/GenBank/DDBJ whole genome shotgun (WGS) entry which is preliminary data.</text>
</comment>
<keyword evidence="4" id="KW-1185">Reference proteome</keyword>
<evidence type="ECO:0000259" key="2">
    <source>
        <dbReference type="Pfam" id="PF07596"/>
    </source>
</evidence>
<gene>
    <name evidence="3" type="ORF">HOV93_30160</name>
</gene>
<dbReference type="SUPFAM" id="SSF54523">
    <property type="entry name" value="Pili subunits"/>
    <property type="match status" value="1"/>
</dbReference>
<name>A0A7V8V6L3_9BACT</name>
<feature type="domain" description="DUF1559" evidence="2">
    <location>
        <begin position="35"/>
        <end position="317"/>
    </location>
</feature>
<evidence type="ECO:0000313" key="3">
    <source>
        <dbReference type="EMBL" id="MBA2115830.1"/>
    </source>
</evidence>
<keyword evidence="1" id="KW-1133">Transmembrane helix</keyword>
<dbReference type="NCBIfam" id="TIGR04294">
    <property type="entry name" value="pre_pil_HX9DG"/>
    <property type="match status" value="1"/>
</dbReference>
<evidence type="ECO:0000313" key="4">
    <source>
        <dbReference type="Proteomes" id="UP000551616"/>
    </source>
</evidence>
<sequence>MDRVTRVRMGFTLVELLVVIAIIGVLIALLLPAVQQAREAARRAQCVNHQKQLGLALHNYESTYTVFPHGYLSDNDSSTHKRDCWFFGTLPFLEQSALYEAYQAETTETYVHQMPIEIRGVVVESLTCPSDPNSPGFGGGGSSTNFQGNYAVSCGVGNWTTDTSVNPPRISIIDNSMVDRGSVVVGDSGGMFFYKSRSRFRDCTDGTSNTLLASEGIVRTNVSSGTWGSIGAYWGAGQHGGYAFSVSEPPNTSIADRPYSCKVLEQPGAPNGAPCENGQSGGYDERWNYARSYHTGGVNTVLLDGSVRFVPDTVDRQLWMKLGLKSDSLVIGEF</sequence>
<reference evidence="3 4" key="1">
    <citation type="submission" date="2020-05" db="EMBL/GenBank/DDBJ databases">
        <title>Bremerella alba sp. nov., a novel planctomycete isolated from the surface of the macroalga Fucus spiralis.</title>
        <authorList>
            <person name="Godinho O."/>
            <person name="Botelho R."/>
            <person name="Albuquerque L."/>
            <person name="Wiegand S."/>
            <person name="Da Costa M.S."/>
            <person name="Lobo-Da-Cunha A."/>
            <person name="Jogler C."/>
            <person name="Lage O.M."/>
        </authorList>
    </citation>
    <scope>NUCLEOTIDE SEQUENCE [LARGE SCALE GENOMIC DNA]</scope>
    <source>
        <strain evidence="3 4">FF15</strain>
    </source>
</reference>
<keyword evidence="1" id="KW-0472">Membrane</keyword>
<keyword evidence="1" id="KW-0812">Transmembrane</keyword>